<organism evidence="1 2">
    <name type="scientific">Leucosporidium creatinivorum</name>
    <dbReference type="NCBI Taxonomy" id="106004"/>
    <lineage>
        <taxon>Eukaryota</taxon>
        <taxon>Fungi</taxon>
        <taxon>Dikarya</taxon>
        <taxon>Basidiomycota</taxon>
        <taxon>Pucciniomycotina</taxon>
        <taxon>Microbotryomycetes</taxon>
        <taxon>Leucosporidiales</taxon>
        <taxon>Leucosporidium</taxon>
    </lineage>
</organism>
<dbReference type="EMBL" id="MCGR01000134">
    <property type="protein sequence ID" value="ORY41828.1"/>
    <property type="molecule type" value="Genomic_DNA"/>
</dbReference>
<proteinExistence type="predicted"/>
<evidence type="ECO:0000313" key="2">
    <source>
        <dbReference type="Proteomes" id="UP000193467"/>
    </source>
</evidence>
<dbReference type="AlphaFoldDB" id="A0A1Y2C465"/>
<accession>A0A1Y2C465</accession>
<name>A0A1Y2C465_9BASI</name>
<comment type="caution">
    <text evidence="1">The sequence shown here is derived from an EMBL/GenBank/DDBJ whole genome shotgun (WGS) entry which is preliminary data.</text>
</comment>
<protein>
    <submittedName>
        <fullName evidence="1">Uncharacterized protein</fullName>
    </submittedName>
</protein>
<reference evidence="1 2" key="1">
    <citation type="submission" date="2016-07" db="EMBL/GenBank/DDBJ databases">
        <title>Pervasive Adenine N6-methylation of Active Genes in Fungi.</title>
        <authorList>
            <consortium name="DOE Joint Genome Institute"/>
            <person name="Mondo S.J."/>
            <person name="Dannebaum R.O."/>
            <person name="Kuo R.C."/>
            <person name="Labutti K."/>
            <person name="Haridas S."/>
            <person name="Kuo A."/>
            <person name="Salamov A."/>
            <person name="Ahrendt S.R."/>
            <person name="Lipzen A."/>
            <person name="Sullivan W."/>
            <person name="Andreopoulos W.B."/>
            <person name="Clum A."/>
            <person name="Lindquist E."/>
            <person name="Daum C."/>
            <person name="Ramamoorthy G.K."/>
            <person name="Gryganskyi A."/>
            <person name="Culley D."/>
            <person name="Magnuson J.K."/>
            <person name="James T.Y."/>
            <person name="O'Malley M.A."/>
            <person name="Stajich J.E."/>
            <person name="Spatafora J.W."/>
            <person name="Visel A."/>
            <person name="Grigoriev I.V."/>
        </authorList>
    </citation>
    <scope>NUCLEOTIDE SEQUENCE [LARGE SCALE GENOMIC DNA]</scope>
    <source>
        <strain evidence="1 2">62-1032</strain>
    </source>
</reference>
<dbReference type="InParanoid" id="A0A1Y2C465"/>
<gene>
    <name evidence="1" type="ORF">BCR35DRAFT_311314</name>
</gene>
<keyword evidence="2" id="KW-1185">Reference proteome</keyword>
<evidence type="ECO:0000313" key="1">
    <source>
        <dbReference type="EMBL" id="ORY41828.1"/>
    </source>
</evidence>
<sequence length="70" mass="7665">MRISPDMRQTFSGSLPLNTPASRISSSIRVAMGACRPWPEARRKRSASCFPTTTAVISGVPLYPLSTIRK</sequence>
<dbReference type="Proteomes" id="UP000193467">
    <property type="component" value="Unassembled WGS sequence"/>
</dbReference>